<proteinExistence type="predicted"/>
<feature type="non-terminal residue" evidence="2">
    <location>
        <position position="484"/>
    </location>
</feature>
<dbReference type="Pfam" id="PF20183">
    <property type="entry name" value="DUF6546"/>
    <property type="match status" value="1"/>
</dbReference>
<sequence length="484" mass="55180">MSFSDLPPAILFLVASHLKEEAIWLAQYASINRPWQSVVEALTFRELRTESIEHLRQIPQYMNRDRWDAMRSLDVIVHLPEYERERWYQIETNEDKQINNAIFSDFMMKLFETVNTWEQYRNDAPRFTLAIQAISMSDYWHLGRLNRMKRYASATRGAEDIRIQASYLRLTGNLPSLSAISGLIVRGARNVRIIKPGRSCCPRLLSGESVCRIVRACPNVNKAEVDLSDQESKDLGLRNAERSAFATSFTGLPQGLRHLKISYPGVVPANQLFSPPSIPVVDGKDFLSYRLNMISRQLQYLEIKAVLSDDFFDMTDPATAWPLLQSLSIDFDPCTPSGDWMLELDPTDSDVEPDHERAYEFEVRMGGYKSEAEWPAKMHFPRRSFRTAVNSDILNDISLAAARALTKMPNLRDLKLNVGDGQAETGCLCSLTSDGRSSHKVVWQNRSATMYEPHADVIAAWKQVFAERTGELEIQVIGYEHSFA</sequence>
<accession>A0A9P8EBX8</accession>
<name>A0A9P8EBX8_AURME</name>
<evidence type="ECO:0000259" key="1">
    <source>
        <dbReference type="Pfam" id="PF20183"/>
    </source>
</evidence>
<feature type="domain" description="DUF6546" evidence="1">
    <location>
        <begin position="389"/>
        <end position="474"/>
    </location>
</feature>
<dbReference type="InterPro" id="IPR046676">
    <property type="entry name" value="DUF6546"/>
</dbReference>
<dbReference type="EMBL" id="JAHFXF010000536">
    <property type="protein sequence ID" value="KAG9686041.1"/>
    <property type="molecule type" value="Genomic_DNA"/>
</dbReference>
<dbReference type="Proteomes" id="UP000779574">
    <property type="component" value="Unassembled WGS sequence"/>
</dbReference>
<comment type="caution">
    <text evidence="2">The sequence shown here is derived from an EMBL/GenBank/DDBJ whole genome shotgun (WGS) entry which is preliminary data.</text>
</comment>
<reference evidence="2" key="1">
    <citation type="journal article" date="2021" name="J Fungi (Basel)">
        <title>Virulence traits and population genomics of the black yeast Aureobasidium melanogenum.</title>
        <authorList>
            <person name="Cernosa A."/>
            <person name="Sun X."/>
            <person name="Gostincar C."/>
            <person name="Fang C."/>
            <person name="Gunde-Cimerman N."/>
            <person name="Song Z."/>
        </authorList>
    </citation>
    <scope>NUCLEOTIDE SEQUENCE</scope>
    <source>
        <strain evidence="2">EXF-9911</strain>
    </source>
</reference>
<reference evidence="2" key="2">
    <citation type="submission" date="2021-08" db="EMBL/GenBank/DDBJ databases">
        <authorList>
            <person name="Gostincar C."/>
            <person name="Sun X."/>
            <person name="Song Z."/>
            <person name="Gunde-Cimerman N."/>
        </authorList>
    </citation>
    <scope>NUCLEOTIDE SEQUENCE</scope>
    <source>
        <strain evidence="2">EXF-9911</strain>
    </source>
</reference>
<organism evidence="2 3">
    <name type="scientific">Aureobasidium melanogenum</name>
    <name type="common">Aureobasidium pullulans var. melanogenum</name>
    <dbReference type="NCBI Taxonomy" id="46634"/>
    <lineage>
        <taxon>Eukaryota</taxon>
        <taxon>Fungi</taxon>
        <taxon>Dikarya</taxon>
        <taxon>Ascomycota</taxon>
        <taxon>Pezizomycotina</taxon>
        <taxon>Dothideomycetes</taxon>
        <taxon>Dothideomycetidae</taxon>
        <taxon>Dothideales</taxon>
        <taxon>Saccotheciaceae</taxon>
        <taxon>Aureobasidium</taxon>
    </lineage>
</organism>
<dbReference type="AlphaFoldDB" id="A0A9P8EBX8"/>
<evidence type="ECO:0000313" key="2">
    <source>
        <dbReference type="EMBL" id="KAG9686041.1"/>
    </source>
</evidence>
<gene>
    <name evidence="2" type="ORF">KCU76_g11295</name>
</gene>
<evidence type="ECO:0000313" key="3">
    <source>
        <dbReference type="Proteomes" id="UP000779574"/>
    </source>
</evidence>
<protein>
    <recommendedName>
        <fullName evidence="1">DUF6546 domain-containing protein</fullName>
    </recommendedName>
</protein>
<dbReference type="OrthoDB" id="5985073at2759"/>